<dbReference type="InterPro" id="IPR045864">
    <property type="entry name" value="aa-tRNA-synth_II/BPL/LPL"/>
</dbReference>
<evidence type="ECO:0000313" key="2">
    <source>
        <dbReference type="EMBL" id="KAJ7207054.1"/>
    </source>
</evidence>
<dbReference type="SUPFAM" id="SSF55681">
    <property type="entry name" value="Class II aaRS and biotin synthetases"/>
    <property type="match status" value="1"/>
</dbReference>
<proteinExistence type="predicted"/>
<gene>
    <name evidence="2" type="ORF">GGX14DRAFT_635927</name>
</gene>
<evidence type="ECO:0000256" key="1">
    <source>
        <dbReference type="SAM" id="MobiDB-lite"/>
    </source>
</evidence>
<keyword evidence="3" id="KW-1185">Reference proteome</keyword>
<accession>A0AAD6VA48</accession>
<name>A0AAD6VA48_9AGAR</name>
<feature type="region of interest" description="Disordered" evidence="1">
    <location>
        <begin position="14"/>
        <end position="55"/>
    </location>
</feature>
<dbReference type="Gene3D" id="3.30.930.10">
    <property type="entry name" value="Bira Bifunctional Protein, Domain 2"/>
    <property type="match status" value="1"/>
</dbReference>
<comment type="caution">
    <text evidence="2">The sequence shown here is derived from an EMBL/GenBank/DDBJ whole genome shotgun (WGS) entry which is preliminary data.</text>
</comment>
<feature type="compositionally biased region" description="Basic and acidic residues" evidence="1">
    <location>
        <begin position="16"/>
        <end position="29"/>
    </location>
</feature>
<protein>
    <submittedName>
        <fullName evidence="2">Uncharacterized protein</fullName>
    </submittedName>
</protein>
<dbReference type="AlphaFoldDB" id="A0AAD6VA48"/>
<evidence type="ECO:0000313" key="3">
    <source>
        <dbReference type="Proteomes" id="UP001219525"/>
    </source>
</evidence>
<dbReference type="Proteomes" id="UP001219525">
    <property type="component" value="Unassembled WGS sequence"/>
</dbReference>
<reference evidence="2" key="1">
    <citation type="submission" date="2023-03" db="EMBL/GenBank/DDBJ databases">
        <title>Massive genome expansion in bonnet fungi (Mycena s.s.) driven by repeated elements and novel gene families across ecological guilds.</title>
        <authorList>
            <consortium name="Lawrence Berkeley National Laboratory"/>
            <person name="Harder C.B."/>
            <person name="Miyauchi S."/>
            <person name="Viragh M."/>
            <person name="Kuo A."/>
            <person name="Thoen E."/>
            <person name="Andreopoulos B."/>
            <person name="Lu D."/>
            <person name="Skrede I."/>
            <person name="Drula E."/>
            <person name="Henrissat B."/>
            <person name="Morin E."/>
            <person name="Kohler A."/>
            <person name="Barry K."/>
            <person name="LaButti K."/>
            <person name="Morin E."/>
            <person name="Salamov A."/>
            <person name="Lipzen A."/>
            <person name="Mereny Z."/>
            <person name="Hegedus B."/>
            <person name="Baldrian P."/>
            <person name="Stursova M."/>
            <person name="Weitz H."/>
            <person name="Taylor A."/>
            <person name="Grigoriev I.V."/>
            <person name="Nagy L.G."/>
            <person name="Martin F."/>
            <person name="Kauserud H."/>
        </authorList>
    </citation>
    <scope>NUCLEOTIDE SEQUENCE</scope>
    <source>
        <strain evidence="2">9144</strain>
    </source>
</reference>
<sequence>MFVAFDLRKRHNPAGLRDRKPLASSESRRGSVSPLSNHAPGGHRRALRDQRTIHHDVEPTNTSITTDRNFVLRDFWVKRFRTVTTRPRCIAHHGAPRGWRNRQAELAVDGLDRVREIGRIFRNEGIDLTHNSDFIYM</sequence>
<dbReference type="EMBL" id="JARJCW010000037">
    <property type="protein sequence ID" value="KAJ7207054.1"/>
    <property type="molecule type" value="Genomic_DNA"/>
</dbReference>
<organism evidence="2 3">
    <name type="scientific">Mycena pura</name>
    <dbReference type="NCBI Taxonomy" id="153505"/>
    <lineage>
        <taxon>Eukaryota</taxon>
        <taxon>Fungi</taxon>
        <taxon>Dikarya</taxon>
        <taxon>Basidiomycota</taxon>
        <taxon>Agaricomycotina</taxon>
        <taxon>Agaricomycetes</taxon>
        <taxon>Agaricomycetidae</taxon>
        <taxon>Agaricales</taxon>
        <taxon>Marasmiineae</taxon>
        <taxon>Mycenaceae</taxon>
        <taxon>Mycena</taxon>
    </lineage>
</organism>